<evidence type="ECO:0000313" key="12">
    <source>
        <dbReference type="Proteomes" id="UP000694548"/>
    </source>
</evidence>
<dbReference type="Gene3D" id="1.20.1250.20">
    <property type="entry name" value="MFS general substrate transporter like domains"/>
    <property type="match status" value="1"/>
</dbReference>
<evidence type="ECO:0000256" key="5">
    <source>
        <dbReference type="ARBA" id="ARBA00039897"/>
    </source>
</evidence>
<feature type="transmembrane region" description="Helical" evidence="8">
    <location>
        <begin position="485"/>
        <end position="505"/>
    </location>
</feature>
<dbReference type="SUPFAM" id="SSF103473">
    <property type="entry name" value="MFS general substrate transporter"/>
    <property type="match status" value="1"/>
</dbReference>
<reference evidence="11" key="3">
    <citation type="submission" date="2025-05" db="UniProtKB">
        <authorList>
            <consortium name="Ensembl"/>
        </authorList>
    </citation>
    <scope>IDENTIFICATION</scope>
</reference>
<name>A0A8C6LEC2_NOTFU</name>
<evidence type="ECO:0000256" key="4">
    <source>
        <dbReference type="ARBA" id="ARBA00034696"/>
    </source>
</evidence>
<dbReference type="PANTHER" id="PTHR24064">
    <property type="entry name" value="SOLUTE CARRIER FAMILY 22 MEMBER"/>
    <property type="match status" value="1"/>
</dbReference>
<dbReference type="Proteomes" id="UP000694548">
    <property type="component" value="Chromosome sgr02"/>
</dbReference>
<keyword evidence="2 8" id="KW-1133">Transmembrane helix</keyword>
<dbReference type="EMBL" id="JAAVVJ010000008">
    <property type="protein sequence ID" value="KAF7217989.1"/>
    <property type="molecule type" value="Genomic_DNA"/>
</dbReference>
<dbReference type="GO" id="GO:0022857">
    <property type="term" value="F:transmembrane transporter activity"/>
    <property type="evidence" value="ECO:0007669"/>
    <property type="project" value="InterPro"/>
</dbReference>
<reference evidence="10" key="2">
    <citation type="submission" date="2020-03" db="EMBL/GenBank/DDBJ databases">
        <title>Intra-Species Differences in Population Size shape Life History and Genome Evolution.</title>
        <authorList>
            <person name="Willemsen D."/>
            <person name="Cui R."/>
            <person name="Valenzano D.R."/>
        </authorList>
    </citation>
    <scope>NUCLEOTIDE SEQUENCE</scope>
    <source>
        <strain evidence="10">GRZ</strain>
        <tissue evidence="10">Whole</tissue>
    </source>
</reference>
<organism evidence="11 12">
    <name type="scientific">Nothobranchius furzeri</name>
    <name type="common">Turquoise killifish</name>
    <dbReference type="NCBI Taxonomy" id="105023"/>
    <lineage>
        <taxon>Eukaryota</taxon>
        <taxon>Metazoa</taxon>
        <taxon>Chordata</taxon>
        <taxon>Craniata</taxon>
        <taxon>Vertebrata</taxon>
        <taxon>Euteleostomi</taxon>
        <taxon>Actinopterygii</taxon>
        <taxon>Neopterygii</taxon>
        <taxon>Teleostei</taxon>
        <taxon>Neoteleostei</taxon>
        <taxon>Acanthomorphata</taxon>
        <taxon>Ovalentaria</taxon>
        <taxon>Atherinomorphae</taxon>
        <taxon>Cyprinodontiformes</taxon>
        <taxon>Nothobranchiidae</taxon>
        <taxon>Nothobranchius</taxon>
    </lineage>
</organism>
<feature type="transmembrane region" description="Helical" evidence="8">
    <location>
        <begin position="369"/>
        <end position="390"/>
    </location>
</feature>
<gene>
    <name evidence="10" type="ORF">G4P62_002557</name>
</gene>
<evidence type="ECO:0000256" key="2">
    <source>
        <dbReference type="ARBA" id="ARBA00022989"/>
    </source>
</evidence>
<feature type="transmembrane region" description="Helical" evidence="8">
    <location>
        <begin position="458"/>
        <end position="479"/>
    </location>
</feature>
<protein>
    <recommendedName>
        <fullName evidence="5">Solute carrier family 22 member 6</fullName>
    </recommendedName>
    <alternativeName>
        <fullName evidence="7">Organic anion transporter 1</fullName>
    </alternativeName>
    <alternativeName>
        <fullName evidence="6">Renal organic anion transporter 1</fullName>
    </alternativeName>
</protein>
<keyword evidence="3 8" id="KW-0472">Membrane</keyword>
<dbReference type="InterPro" id="IPR036259">
    <property type="entry name" value="MFS_trans_sf"/>
</dbReference>
<evidence type="ECO:0000256" key="7">
    <source>
        <dbReference type="ARBA" id="ARBA00042362"/>
    </source>
</evidence>
<dbReference type="Ensembl" id="ENSNFUT00015017119.1">
    <property type="protein sequence ID" value="ENSNFUP00015016346.1"/>
    <property type="gene ID" value="ENSNFUG00015007834.1"/>
</dbReference>
<dbReference type="Proteomes" id="UP000822369">
    <property type="component" value="Chromosome 8"/>
</dbReference>
<feature type="transmembrane region" description="Helical" evidence="8">
    <location>
        <begin position="339"/>
        <end position="357"/>
    </location>
</feature>
<dbReference type="InterPro" id="IPR020846">
    <property type="entry name" value="MFS_dom"/>
</dbReference>
<evidence type="ECO:0000259" key="9">
    <source>
        <dbReference type="PROSITE" id="PS50850"/>
    </source>
</evidence>
<feature type="domain" description="Major facilitator superfamily (MFS) profile" evidence="9">
    <location>
        <begin position="88"/>
        <end position="510"/>
    </location>
</feature>
<evidence type="ECO:0000256" key="3">
    <source>
        <dbReference type="ARBA" id="ARBA00023136"/>
    </source>
</evidence>
<sequence>MKFDNILAEVNGFGRFQIRTILLLVIPRMTLPFHFLLNNFIAVIPTHHCDFSSLDDTGLFRNLSHEEKLFVSVPFQDGVPSSCQMFAERQYHLLFNSTNTTDPAIVPCRGGWVYDNINSKPTITSEWDLVCERKSVNRATTTIFFMGVMIGAAIFGYFSDRFGRKITLLVSYVATAIFGFASAFSLSFPMFAAMRFFTGFGISGISIVSIVLCIEWVDIKHRTVVGVLMSLDWSFSTALLPAVAYFAKDWRYLTAFVTSPLFAAMISWWWLPESARWLISNGKVNRAHSYLTKCAQVNGREEFIADLKPEVLSKVIVVEDENKKYSYLDLVRTPKMRKLAFHTGIMWFGVASSYYGISFNVSAFGVNIYLTQFIYGMTEIPAKAFIIFFLNKLGRRLTQAGTQFLTGLCIFCGIFCSKDQWVAQTALGALGKMFAEAAFTTMFLFTTELYPTVMRQNGLGYSSFMARIGVAVAPLVMILEDTWRLLPSCVFTLVALAAALSSSFLPETLNVRLPETIEDVEQTRRRSVTTPDENSTR</sequence>
<feature type="transmembrane region" description="Helical" evidence="8">
    <location>
        <begin position="197"/>
        <end position="217"/>
    </location>
</feature>
<keyword evidence="12" id="KW-1185">Reference proteome</keyword>
<keyword evidence="1 8" id="KW-0812">Transmembrane</keyword>
<dbReference type="OMA" id="NRREEFM"/>
<evidence type="ECO:0000256" key="8">
    <source>
        <dbReference type="SAM" id="Phobius"/>
    </source>
</evidence>
<dbReference type="GO" id="GO:0009925">
    <property type="term" value="C:basal plasma membrane"/>
    <property type="evidence" value="ECO:0007669"/>
    <property type="project" value="UniProtKB-SubCell"/>
</dbReference>
<dbReference type="InterPro" id="IPR005828">
    <property type="entry name" value="MFS_sugar_transport-like"/>
</dbReference>
<accession>A0A8C6LEC2</accession>
<dbReference type="Pfam" id="PF00083">
    <property type="entry name" value="Sugar_tr"/>
    <property type="match status" value="1"/>
</dbReference>
<evidence type="ECO:0000313" key="10">
    <source>
        <dbReference type="EMBL" id="KAF7217989.1"/>
    </source>
</evidence>
<feature type="transmembrane region" description="Helical" evidence="8">
    <location>
        <begin position="170"/>
        <end position="191"/>
    </location>
</feature>
<dbReference type="PROSITE" id="PS50850">
    <property type="entry name" value="MFS"/>
    <property type="match status" value="1"/>
</dbReference>
<reference evidence="11" key="1">
    <citation type="submission" date="2014-08" db="EMBL/GenBank/DDBJ databases">
        <authorList>
            <person name="Senf B."/>
            <person name="Petzold A."/>
            <person name="Downie B.R."/>
            <person name="Koch P."/>
            <person name="Platzer M."/>
        </authorList>
    </citation>
    <scope>NUCLEOTIDE SEQUENCE [LARGE SCALE GENOMIC DNA]</scope>
    <source>
        <strain evidence="11">GRZ</strain>
    </source>
</reference>
<evidence type="ECO:0000256" key="6">
    <source>
        <dbReference type="ARBA" id="ARBA00041768"/>
    </source>
</evidence>
<feature type="transmembrane region" description="Helical" evidence="8">
    <location>
        <begin position="252"/>
        <end position="271"/>
    </location>
</feature>
<evidence type="ECO:0000256" key="1">
    <source>
        <dbReference type="ARBA" id="ARBA00022692"/>
    </source>
</evidence>
<evidence type="ECO:0000313" key="11">
    <source>
        <dbReference type="Ensembl" id="ENSNFUP00015016346.1"/>
    </source>
</evidence>
<feature type="transmembrane region" description="Helical" evidence="8">
    <location>
        <begin position="139"/>
        <end position="158"/>
    </location>
</feature>
<comment type="subcellular location">
    <subcellularLocation>
        <location evidence="4">Basal cell membrane</location>
        <topology evidence="4">Multi-pass membrane protein</topology>
    </subcellularLocation>
</comment>
<dbReference type="GeneTree" id="ENSGT00940000154922"/>
<feature type="transmembrane region" description="Helical" evidence="8">
    <location>
        <begin position="224"/>
        <end position="246"/>
    </location>
</feature>
<dbReference type="FunFam" id="1.20.1250.20:FF:000023">
    <property type="entry name" value="Solute carrier family 22 member 6"/>
    <property type="match status" value="1"/>
</dbReference>
<dbReference type="KEGG" id="nfu:107375317"/>
<proteinExistence type="predicted"/>
<dbReference type="AlphaFoldDB" id="A0A8C6LEC2"/>